<evidence type="ECO:0000256" key="2">
    <source>
        <dbReference type="ARBA" id="ARBA00009190"/>
    </source>
</evidence>
<dbReference type="InterPro" id="IPR001727">
    <property type="entry name" value="GDT1-like"/>
</dbReference>
<accession>A0AA36ML32</accession>
<evidence type="ECO:0000313" key="8">
    <source>
        <dbReference type="Proteomes" id="UP001178507"/>
    </source>
</evidence>
<keyword evidence="3" id="KW-0812">Transmembrane</keyword>
<feature type="chain" id="PRO_5041490285" description="GDT1 family protein" evidence="6">
    <location>
        <begin position="22"/>
        <end position="358"/>
    </location>
</feature>
<dbReference type="Gene3D" id="3.40.50.300">
    <property type="entry name" value="P-loop containing nucleotide triphosphate hydrolases"/>
    <property type="match status" value="1"/>
</dbReference>
<dbReference type="GO" id="GO:0016020">
    <property type="term" value="C:membrane"/>
    <property type="evidence" value="ECO:0007669"/>
    <property type="project" value="UniProtKB-SubCell"/>
</dbReference>
<comment type="similarity">
    <text evidence="2 6">Belongs to the GDT1 family.</text>
</comment>
<gene>
    <name evidence="7" type="ORF">EVOR1521_LOCUS1575</name>
</gene>
<evidence type="ECO:0000256" key="3">
    <source>
        <dbReference type="ARBA" id="ARBA00022692"/>
    </source>
</evidence>
<reference evidence="7" key="1">
    <citation type="submission" date="2023-08" db="EMBL/GenBank/DDBJ databases">
        <authorList>
            <person name="Chen Y."/>
            <person name="Shah S."/>
            <person name="Dougan E. K."/>
            <person name="Thang M."/>
            <person name="Chan C."/>
        </authorList>
    </citation>
    <scope>NUCLEOTIDE SEQUENCE</scope>
</reference>
<evidence type="ECO:0000256" key="5">
    <source>
        <dbReference type="ARBA" id="ARBA00023136"/>
    </source>
</evidence>
<proteinExistence type="inferred from homology"/>
<dbReference type="GO" id="GO:0046873">
    <property type="term" value="F:metal ion transmembrane transporter activity"/>
    <property type="evidence" value="ECO:0007669"/>
    <property type="project" value="InterPro"/>
</dbReference>
<comment type="caution">
    <text evidence="7">The sequence shown here is derived from an EMBL/GenBank/DDBJ whole genome shotgun (WGS) entry which is preliminary data.</text>
</comment>
<evidence type="ECO:0000256" key="1">
    <source>
        <dbReference type="ARBA" id="ARBA00004141"/>
    </source>
</evidence>
<evidence type="ECO:0000256" key="4">
    <source>
        <dbReference type="ARBA" id="ARBA00022989"/>
    </source>
</evidence>
<dbReference type="Proteomes" id="UP001178507">
    <property type="component" value="Unassembled WGS sequence"/>
</dbReference>
<evidence type="ECO:0000256" key="6">
    <source>
        <dbReference type="RuleBase" id="RU365102"/>
    </source>
</evidence>
<keyword evidence="4" id="KW-1133">Transmembrane helix</keyword>
<comment type="subcellular location">
    <subcellularLocation>
        <location evidence="1 6">Membrane</location>
        <topology evidence="1 6">Multi-pass membrane protein</topology>
    </subcellularLocation>
</comment>
<dbReference type="InterPro" id="IPR027417">
    <property type="entry name" value="P-loop_NTPase"/>
</dbReference>
<protein>
    <recommendedName>
        <fullName evidence="6">GDT1 family protein</fullName>
    </recommendedName>
</protein>
<keyword evidence="8" id="KW-1185">Reference proteome</keyword>
<evidence type="ECO:0000313" key="7">
    <source>
        <dbReference type="EMBL" id="CAJ1371207.1"/>
    </source>
</evidence>
<dbReference type="AlphaFoldDB" id="A0AA36ML32"/>
<sequence>MAPRRGAWLLALGLAAYQGFAFLAPTVPSRAPTGLARGFGRCPQQRAASATQRQLVPGAGEALATILVSEMGDKTFFLTMVLAMRKSRRLDVSRNDRPALPLAWVHFPKCGSSFLNMLIHQPDFCDVAPGFSVDEDNFGTCFSFNFNDVCEDLCDTQRLRCQPVVHECIGSQYTELKGHMVGMFRQPEQRILSAYHDEQHNWLVEGDCEEKAAPKPALPIFAELFGGTVTYQLTGEGYAGDHKLPLLPDLPVRTRAMAEEAVRRVSGFAFVGITDEWDLSVCLFHATFGTKCRALDFLDVRPGTSEAEVYDTAPLRGYRDELDGMVYQEALRIFQANLLKYNVSMDSCQRCFNEAQGV</sequence>
<dbReference type="EMBL" id="CAUJNA010000061">
    <property type="protein sequence ID" value="CAJ1371207.1"/>
    <property type="molecule type" value="Genomic_DNA"/>
</dbReference>
<feature type="signal peptide" evidence="6">
    <location>
        <begin position="1"/>
        <end position="21"/>
    </location>
</feature>
<keyword evidence="5" id="KW-0472">Membrane</keyword>
<organism evidence="7 8">
    <name type="scientific">Effrenium voratum</name>
    <dbReference type="NCBI Taxonomy" id="2562239"/>
    <lineage>
        <taxon>Eukaryota</taxon>
        <taxon>Sar</taxon>
        <taxon>Alveolata</taxon>
        <taxon>Dinophyceae</taxon>
        <taxon>Suessiales</taxon>
        <taxon>Symbiodiniaceae</taxon>
        <taxon>Effrenium</taxon>
    </lineage>
</organism>
<name>A0AA36ML32_9DINO</name>
<dbReference type="Pfam" id="PF01169">
    <property type="entry name" value="GDT1"/>
    <property type="match status" value="1"/>
</dbReference>
<keyword evidence="6" id="KW-0732">Signal</keyword>